<dbReference type="InterPro" id="IPR005821">
    <property type="entry name" value="Ion_trans_dom"/>
</dbReference>
<evidence type="ECO:0000256" key="5">
    <source>
        <dbReference type="SAM" id="MobiDB-lite"/>
    </source>
</evidence>
<name>F0Y9L1_AURAN</name>
<dbReference type="GeneID" id="20224750"/>
<dbReference type="Gene3D" id="1.20.120.350">
    <property type="entry name" value="Voltage-gated potassium channels. Chain C"/>
    <property type="match status" value="2"/>
</dbReference>
<dbReference type="GO" id="GO:0005248">
    <property type="term" value="F:voltage-gated sodium channel activity"/>
    <property type="evidence" value="ECO:0007669"/>
    <property type="project" value="TreeGrafter"/>
</dbReference>
<keyword evidence="4 6" id="KW-0472">Membrane</keyword>
<feature type="region of interest" description="Disordered" evidence="5">
    <location>
        <begin position="1809"/>
        <end position="1882"/>
    </location>
</feature>
<dbReference type="EMBL" id="GL833128">
    <property type="protein sequence ID" value="EGB08323.1"/>
    <property type="molecule type" value="Genomic_DNA"/>
</dbReference>
<dbReference type="SUPFAM" id="SSF81324">
    <property type="entry name" value="Voltage-gated potassium channels"/>
    <property type="match status" value="2"/>
</dbReference>
<dbReference type="InterPro" id="IPR043203">
    <property type="entry name" value="VGCC_Ca_Na"/>
</dbReference>
<feature type="transmembrane region" description="Helical" evidence="6">
    <location>
        <begin position="839"/>
        <end position="861"/>
    </location>
</feature>
<comment type="subcellular location">
    <subcellularLocation>
        <location evidence="1">Membrane</location>
        <topology evidence="1">Multi-pass membrane protein</topology>
    </subcellularLocation>
</comment>
<reference evidence="9 10" key="1">
    <citation type="journal article" date="2011" name="Proc. Natl. Acad. Sci. U.S.A.">
        <title>Niche of harmful alga Aureococcus anophagefferens revealed through ecogenomics.</title>
        <authorList>
            <person name="Gobler C.J."/>
            <person name="Berry D.L."/>
            <person name="Dyhrman S.T."/>
            <person name="Wilhelm S.W."/>
            <person name="Salamov A."/>
            <person name="Lobanov A.V."/>
            <person name="Zhang Y."/>
            <person name="Collier J.L."/>
            <person name="Wurch L.L."/>
            <person name="Kustka A.B."/>
            <person name="Dill B.D."/>
            <person name="Shah M."/>
            <person name="VerBerkmoes N.C."/>
            <person name="Kuo A."/>
            <person name="Terry A."/>
            <person name="Pangilinan J."/>
            <person name="Lindquist E.A."/>
            <person name="Lucas S."/>
            <person name="Paulsen I.T."/>
            <person name="Hattenrath-Lehmann T.K."/>
            <person name="Talmage S.C."/>
            <person name="Walker E.A."/>
            <person name="Koch F."/>
            <person name="Burson A.M."/>
            <person name="Marcoval M.A."/>
            <person name="Tang Y.Z."/>
            <person name="Lecleir G.R."/>
            <person name="Coyne K.J."/>
            <person name="Berg G.M."/>
            <person name="Bertrand E.M."/>
            <person name="Saito M.A."/>
            <person name="Gladyshev V.N."/>
            <person name="Grigoriev I.V."/>
        </authorList>
    </citation>
    <scope>NUCLEOTIDE SEQUENCE [LARGE SCALE GENOMIC DNA]</scope>
    <source>
        <strain evidence="10">CCMP 1984</strain>
    </source>
</reference>
<dbReference type="RefSeq" id="XP_009037046.1">
    <property type="nucleotide sequence ID" value="XM_009038798.1"/>
</dbReference>
<feature type="transmembrane region" description="Helical" evidence="6">
    <location>
        <begin position="1279"/>
        <end position="1299"/>
    </location>
</feature>
<proteinExistence type="predicted"/>
<feature type="transmembrane region" description="Helical" evidence="6">
    <location>
        <begin position="961"/>
        <end position="986"/>
    </location>
</feature>
<feature type="compositionally biased region" description="Polar residues" evidence="5">
    <location>
        <begin position="1812"/>
        <end position="1838"/>
    </location>
</feature>
<evidence type="ECO:0008006" key="11">
    <source>
        <dbReference type="Google" id="ProtNLM"/>
    </source>
</evidence>
<accession>F0Y9L1</accession>
<feature type="region of interest" description="Disordered" evidence="5">
    <location>
        <begin position="1642"/>
        <end position="1676"/>
    </location>
</feature>
<dbReference type="Pfam" id="PF00520">
    <property type="entry name" value="Ion_trans"/>
    <property type="match status" value="2"/>
</dbReference>
<sequence length="1882" mass="202141">MDAHLATTLRTAETLLLSPPVQVVPDAVLRDSWRVASQLDARAPADVLAGLDPATARGSVEGCLFQLKLFRIFLGRLCEPSDEPAAARLAEAVAEVLGELRDSGESGAALVRASGGESSSESESSASEDEPDAPLDAGDALDASISSDDSDDETAGAARPAAAAVRLALDRASRDPVSPPAALAAAMATYADDAAALELGCARLAAHYRGQARRRARPRPDGEATAEAAAVSAVVLGALRQVNLAPTQGGAAAHRRSTLEAVAAATGGPEGAVFVERFAALGGLAALLDTLQHAAPDEASQVAGLGVLGHAKLLERDVTRLSAPRACHAVLSALSRHARCPRLVGLAALSLVNIAHRDKAAAGAIADGGGCHLLVSALFGLAGDDGDVRAAHAAGAWALGALAPLDGLREDGATVAARFPKSPAARNAALARTQLQAAFDRADGDARRDGAAAPEDPRGCVAPAALPDDAAIAAVPLPTYAAAMAVAYGCCYALAKTCLRQAPCVAVAGDAIFGLVYYPLLFVLALDASFDLYADATLRWTGTTSTSVVLGKLLVSRMVVHMPYIFLKRSREEVELRPMYVVHHCIVIVAYGAGVARSLSHFWGAAAALCEATNVFLTVDELLLSAPGVRARPWLAAPQRWLQRGFKAAYVVFRLVLFPCILATMARDVRGMAPADYARLGPFELAVFPAAVLFVFGLSVSWAVTALRPDPRAPPDAPALPMKKEKKKEEDEKEEEGEHHDDEDYEDFDHDQAEKRISNLSYQNAEIRTNVCKVIETHTGVVFGDDDAAAVPDMDYYWYDEPTERGYGVSWAEGCYSFRLSTCGRAICRSHVDLVRHQVFEVVVNGTIGLVAVAFTMHLVARPDLSKPSDARLWFFVVFVKYCSMVVFAAEMVVKVVAEGSRPLRYWTGPESTINTFDSTIVILSFALMGGGGGEAILPVLRLARLAKLLNRTAETRRVLYGIIAGCRAMVSIIVLLGLIMFLYAIIGVKSFGENDPAHFGTVPIAMLTLFVASTCSDWSHMLQINYKGCDKGGEDWPYYDADELTEFRTYVGEFYNYDCYDPTPRKLDAIVFFYSYTMLTAFVVLNLFISAIDMAMFDILYAENEEDFEETAAKDPDCAAAAAGLEAIQSAAAKRMSVLDPTATAAAAAEDPDAALKKRRKRASIAADAGLSNPVNMKPTVKNDGEESSRSSATGRPFAMTQVLTYENIRNIYADVEVAASTEELCEQVLNGPEMKNFEDTLDLILIPRVRKHIDLTQMEEKVNDVVALCRRVLRSRYFPVLVVTSIVAAGLIEALAVTPSEPVSKHNLHVIDTAVLSVFVLECAIKITACGEAPYRYFADSWNVFDFLIVCVPGVAMLRLCRLLKLVNFYPALSVAVSSLLKASSNVFYASIVLVLTVYVYAVVGILLFRVNDPGHFGNLAQAVAAVWAVCTMDGWDVIMYVNMFGCSRFGYPFNEVPCENSRAFGWVAALYFVSLIFFGAWMLPTVIIGITTIAFAESTEEIKEEYAQLKLGDEASRKAARMFETPAMDKSFLPQIHDLYRRLAECQAKGKQIEFHLDSTRQQECNTGLRDLTLRPLLKFVSTKYKHGLCPPNRPMKDREANAIIASTCGDRYRSALCAWPVFLFLLNFIRCSAEYEHAPAPDDEESDEDLDLGKRKGQKKKPGKHRKKKLAPKVQRSLIGRIKDKYVGASKTHSDARAGDDVVGDLGDAAAEGLVGAIDGLGDIAMGSVSGLAGLDAEPVDNTKAVRAALAGADDNYSCAGGFQQYLDGAKKPDTPEEAFFCSADRNGFLDGGIFDLVVDRSPAEAKTAQSSPWRTTSPTPVCRPSQASTSSLGAKTDASALGPSTLVQATPSADSARPDVPVGRKPTEPSDQLPSLP</sequence>
<dbReference type="Pfam" id="PF03798">
    <property type="entry name" value="TRAM_LAG1_CLN8"/>
    <property type="match status" value="1"/>
</dbReference>
<feature type="region of interest" description="Disordered" evidence="5">
    <location>
        <begin position="110"/>
        <end position="159"/>
    </location>
</feature>
<feature type="transmembrane region" description="Helical" evidence="6">
    <location>
        <begin position="1423"/>
        <end position="1445"/>
    </location>
</feature>
<feature type="transmembrane region" description="Helical" evidence="6">
    <location>
        <begin position="919"/>
        <end position="941"/>
    </location>
</feature>
<evidence type="ECO:0000256" key="2">
    <source>
        <dbReference type="ARBA" id="ARBA00022692"/>
    </source>
</evidence>
<evidence type="ECO:0000313" key="9">
    <source>
        <dbReference type="EMBL" id="EGB08323.1"/>
    </source>
</evidence>
<dbReference type="eggNOG" id="KOG2301">
    <property type="taxonomic scope" value="Eukaryota"/>
</dbReference>
<dbReference type="PANTHER" id="PTHR10037">
    <property type="entry name" value="VOLTAGE-GATED CATION CHANNEL CALCIUM AND SODIUM"/>
    <property type="match status" value="1"/>
</dbReference>
<feature type="transmembrane region" description="Helical" evidence="6">
    <location>
        <begin position="507"/>
        <end position="526"/>
    </location>
</feature>
<feature type="transmembrane region" description="Helical" evidence="6">
    <location>
        <begin position="1466"/>
        <end position="1486"/>
    </location>
</feature>
<dbReference type="InParanoid" id="F0Y9L1"/>
<dbReference type="KEGG" id="aaf:AURANDRAFT_64273"/>
<feature type="domain" description="TLC" evidence="8">
    <location>
        <begin position="546"/>
        <end position="705"/>
    </location>
</feature>
<evidence type="ECO:0000259" key="7">
    <source>
        <dbReference type="Pfam" id="PF00520"/>
    </source>
</evidence>
<dbReference type="eggNOG" id="KOG2302">
    <property type="taxonomic scope" value="Eukaryota"/>
</dbReference>
<feature type="transmembrane region" description="Helical" evidence="6">
    <location>
        <begin position="686"/>
        <end position="707"/>
    </location>
</feature>
<feature type="transmembrane region" description="Helical" evidence="6">
    <location>
        <begin position="477"/>
        <end position="495"/>
    </location>
</feature>
<dbReference type="Proteomes" id="UP000002729">
    <property type="component" value="Unassembled WGS sequence"/>
</dbReference>
<keyword evidence="2 6" id="KW-0812">Transmembrane</keyword>
<organism evidence="10">
    <name type="scientific">Aureococcus anophagefferens</name>
    <name type="common">Harmful bloom alga</name>
    <dbReference type="NCBI Taxonomy" id="44056"/>
    <lineage>
        <taxon>Eukaryota</taxon>
        <taxon>Sar</taxon>
        <taxon>Stramenopiles</taxon>
        <taxon>Ochrophyta</taxon>
        <taxon>Pelagophyceae</taxon>
        <taxon>Pelagomonadales</taxon>
        <taxon>Pelagomonadaceae</taxon>
        <taxon>Aureococcus</taxon>
    </lineage>
</organism>
<feature type="compositionally biased region" description="Low complexity" evidence="5">
    <location>
        <begin position="134"/>
        <end position="147"/>
    </location>
</feature>
<keyword evidence="10" id="KW-1185">Reference proteome</keyword>
<evidence type="ECO:0000256" key="1">
    <source>
        <dbReference type="ARBA" id="ARBA00004141"/>
    </source>
</evidence>
<feature type="transmembrane region" description="Helical" evidence="6">
    <location>
        <begin position="645"/>
        <end position="666"/>
    </location>
</feature>
<feature type="transmembrane region" description="Helical" evidence="6">
    <location>
        <begin position="1071"/>
        <end position="1090"/>
    </location>
</feature>
<feature type="region of interest" description="Disordered" evidence="5">
    <location>
        <begin position="1172"/>
        <end position="1197"/>
    </location>
</feature>
<feature type="domain" description="Ion transport" evidence="7">
    <location>
        <begin position="1278"/>
        <end position="1503"/>
    </location>
</feature>
<evidence type="ECO:0000256" key="4">
    <source>
        <dbReference type="ARBA" id="ARBA00023136"/>
    </source>
</evidence>
<feature type="compositionally biased region" description="Acidic residues" evidence="5">
    <location>
        <begin position="1645"/>
        <end position="1654"/>
    </location>
</feature>
<dbReference type="OrthoDB" id="416585at2759"/>
<evidence type="ECO:0000313" key="10">
    <source>
        <dbReference type="Proteomes" id="UP000002729"/>
    </source>
</evidence>
<dbReference type="GO" id="GO:0001518">
    <property type="term" value="C:voltage-gated sodium channel complex"/>
    <property type="evidence" value="ECO:0007669"/>
    <property type="project" value="TreeGrafter"/>
</dbReference>
<feature type="domain" description="Ion transport" evidence="7">
    <location>
        <begin position="837"/>
        <end position="1093"/>
    </location>
</feature>
<dbReference type="Gene3D" id="1.10.287.70">
    <property type="match status" value="2"/>
</dbReference>
<evidence type="ECO:0000256" key="3">
    <source>
        <dbReference type="ARBA" id="ARBA00022989"/>
    </source>
</evidence>
<feature type="transmembrane region" description="Helical" evidence="6">
    <location>
        <begin position="1389"/>
        <end position="1411"/>
    </location>
</feature>
<evidence type="ECO:0000256" key="6">
    <source>
        <dbReference type="SAM" id="Phobius"/>
    </source>
</evidence>
<dbReference type="InterPro" id="IPR006634">
    <property type="entry name" value="TLC-dom"/>
</dbReference>
<dbReference type="PANTHER" id="PTHR10037:SF62">
    <property type="entry name" value="SODIUM CHANNEL PROTEIN 60E"/>
    <property type="match status" value="1"/>
</dbReference>
<keyword evidence="3 6" id="KW-1133">Transmembrane helix</keyword>
<protein>
    <recommendedName>
        <fullName evidence="11">Ion transport domain-containing protein</fullName>
    </recommendedName>
</protein>
<dbReference type="InterPro" id="IPR027359">
    <property type="entry name" value="Volt_channel_dom_sf"/>
</dbReference>
<feature type="transmembrane region" description="Helical" evidence="6">
    <location>
        <begin position="1344"/>
        <end position="1363"/>
    </location>
</feature>
<feature type="compositionally biased region" description="Basic residues" evidence="5">
    <location>
        <begin position="1659"/>
        <end position="1675"/>
    </location>
</feature>
<feature type="region of interest" description="Disordered" evidence="5">
    <location>
        <begin position="713"/>
        <end position="747"/>
    </location>
</feature>
<evidence type="ECO:0000259" key="8">
    <source>
        <dbReference type="Pfam" id="PF03798"/>
    </source>
</evidence>
<gene>
    <name evidence="9" type="ORF">AURANDRAFT_64273</name>
</gene>
<feature type="compositionally biased region" description="Low complexity" evidence="5">
    <location>
        <begin position="114"/>
        <end position="125"/>
    </location>
</feature>